<organism evidence="1 2">
    <name type="scientific">Senna tora</name>
    <dbReference type="NCBI Taxonomy" id="362788"/>
    <lineage>
        <taxon>Eukaryota</taxon>
        <taxon>Viridiplantae</taxon>
        <taxon>Streptophyta</taxon>
        <taxon>Embryophyta</taxon>
        <taxon>Tracheophyta</taxon>
        <taxon>Spermatophyta</taxon>
        <taxon>Magnoliopsida</taxon>
        <taxon>eudicotyledons</taxon>
        <taxon>Gunneridae</taxon>
        <taxon>Pentapetalae</taxon>
        <taxon>rosids</taxon>
        <taxon>fabids</taxon>
        <taxon>Fabales</taxon>
        <taxon>Fabaceae</taxon>
        <taxon>Caesalpinioideae</taxon>
        <taxon>Cassia clade</taxon>
        <taxon>Senna</taxon>
    </lineage>
</organism>
<name>A0A834SYI9_9FABA</name>
<gene>
    <name evidence="1" type="ORF">G2W53_033057</name>
</gene>
<dbReference type="EMBL" id="JAAIUW010000010">
    <property type="protein sequence ID" value="KAF7812081.1"/>
    <property type="molecule type" value="Genomic_DNA"/>
</dbReference>
<evidence type="ECO:0000313" key="2">
    <source>
        <dbReference type="Proteomes" id="UP000634136"/>
    </source>
</evidence>
<reference evidence="1" key="1">
    <citation type="submission" date="2020-09" db="EMBL/GenBank/DDBJ databases">
        <title>Genome-Enabled Discovery of Anthraquinone Biosynthesis in Senna tora.</title>
        <authorList>
            <person name="Kang S.-H."/>
            <person name="Pandey R.P."/>
            <person name="Lee C.-M."/>
            <person name="Sim J.-S."/>
            <person name="Jeong J.-T."/>
            <person name="Choi B.-S."/>
            <person name="Jung M."/>
            <person name="Ginzburg D."/>
            <person name="Zhao K."/>
            <person name="Won S.Y."/>
            <person name="Oh T.-J."/>
            <person name="Yu Y."/>
            <person name="Kim N.-H."/>
            <person name="Lee O.R."/>
            <person name="Lee T.-H."/>
            <person name="Bashyal P."/>
            <person name="Kim T.-S."/>
            <person name="Lee W.-H."/>
            <person name="Kawkins C."/>
            <person name="Kim C.-K."/>
            <person name="Kim J.S."/>
            <person name="Ahn B.O."/>
            <person name="Rhee S.Y."/>
            <person name="Sohng J.K."/>
        </authorList>
    </citation>
    <scope>NUCLEOTIDE SEQUENCE</scope>
    <source>
        <tissue evidence="1">Leaf</tissue>
    </source>
</reference>
<evidence type="ECO:0000313" key="1">
    <source>
        <dbReference type="EMBL" id="KAF7812081.1"/>
    </source>
</evidence>
<dbReference type="Proteomes" id="UP000634136">
    <property type="component" value="Unassembled WGS sequence"/>
</dbReference>
<sequence>MKNTTEEEIGDAKTVAKRKIDNEQQYRSEFGTDSSFYP</sequence>
<keyword evidence="2" id="KW-1185">Reference proteome</keyword>
<proteinExistence type="predicted"/>
<accession>A0A834SYI9</accession>
<protein>
    <submittedName>
        <fullName evidence="1">Uncharacterized protein</fullName>
    </submittedName>
</protein>
<comment type="caution">
    <text evidence="1">The sequence shown here is derived from an EMBL/GenBank/DDBJ whole genome shotgun (WGS) entry which is preliminary data.</text>
</comment>
<dbReference type="AlphaFoldDB" id="A0A834SYI9"/>